<dbReference type="PANTHER" id="PTHR48236">
    <property type="entry name" value="COX19-LIKE CHCH FAMILY PROTEIN"/>
    <property type="match status" value="1"/>
</dbReference>
<protein>
    <submittedName>
        <fullName evidence="1">Uncharacterized protein</fullName>
    </submittedName>
</protein>
<sequence length="99" mass="11463">MDPQPIIHKDDADEDDENVKQLQQCSSLYILLQDCLVNSNRNWKVCQKECSNCFTLCIYLQKFKISKLAMREDKISKLAQMVEVRSINANGQQIICIKP</sequence>
<evidence type="ECO:0000313" key="1">
    <source>
        <dbReference type="EMBL" id="KAJ0192569.1"/>
    </source>
</evidence>
<dbReference type="Proteomes" id="UP000235145">
    <property type="component" value="Unassembled WGS sequence"/>
</dbReference>
<comment type="caution">
    <text evidence="1">The sequence shown here is derived from an EMBL/GenBank/DDBJ whole genome shotgun (WGS) entry which is preliminary data.</text>
</comment>
<organism evidence="1 2">
    <name type="scientific">Lactuca sativa</name>
    <name type="common">Garden lettuce</name>
    <dbReference type="NCBI Taxonomy" id="4236"/>
    <lineage>
        <taxon>Eukaryota</taxon>
        <taxon>Viridiplantae</taxon>
        <taxon>Streptophyta</taxon>
        <taxon>Embryophyta</taxon>
        <taxon>Tracheophyta</taxon>
        <taxon>Spermatophyta</taxon>
        <taxon>Magnoliopsida</taxon>
        <taxon>eudicotyledons</taxon>
        <taxon>Gunneridae</taxon>
        <taxon>Pentapetalae</taxon>
        <taxon>asterids</taxon>
        <taxon>campanulids</taxon>
        <taxon>Asterales</taxon>
        <taxon>Asteraceae</taxon>
        <taxon>Cichorioideae</taxon>
        <taxon>Cichorieae</taxon>
        <taxon>Lactucinae</taxon>
        <taxon>Lactuca</taxon>
    </lineage>
</organism>
<evidence type="ECO:0000313" key="2">
    <source>
        <dbReference type="Proteomes" id="UP000235145"/>
    </source>
</evidence>
<proteinExistence type="predicted"/>
<dbReference type="AlphaFoldDB" id="A0A9R1USM1"/>
<reference evidence="1 2" key="1">
    <citation type="journal article" date="2017" name="Nat. Commun.">
        <title>Genome assembly with in vitro proximity ligation data and whole-genome triplication in lettuce.</title>
        <authorList>
            <person name="Reyes-Chin-Wo S."/>
            <person name="Wang Z."/>
            <person name="Yang X."/>
            <person name="Kozik A."/>
            <person name="Arikit S."/>
            <person name="Song C."/>
            <person name="Xia L."/>
            <person name="Froenicke L."/>
            <person name="Lavelle D.O."/>
            <person name="Truco M.J."/>
            <person name="Xia R."/>
            <person name="Zhu S."/>
            <person name="Xu C."/>
            <person name="Xu H."/>
            <person name="Xu X."/>
            <person name="Cox K."/>
            <person name="Korf I."/>
            <person name="Meyers B.C."/>
            <person name="Michelmore R.W."/>
        </authorList>
    </citation>
    <scope>NUCLEOTIDE SEQUENCE [LARGE SCALE GENOMIC DNA]</scope>
    <source>
        <strain evidence="2">cv. Salinas</strain>
        <tissue evidence="1">Seedlings</tissue>
    </source>
</reference>
<accession>A0A9R1USM1</accession>
<keyword evidence="2" id="KW-1185">Reference proteome</keyword>
<dbReference type="EMBL" id="NBSK02000008">
    <property type="protein sequence ID" value="KAJ0192569.1"/>
    <property type="molecule type" value="Genomic_DNA"/>
</dbReference>
<gene>
    <name evidence="1" type="ORF">LSAT_V11C800452450</name>
</gene>
<name>A0A9R1USM1_LACSA</name>
<dbReference type="PANTHER" id="PTHR48236:SF1">
    <property type="entry name" value="COX19-LIKE CHCH FAMILY PROTEIN"/>
    <property type="match status" value="1"/>
</dbReference>